<evidence type="ECO:0000313" key="3">
    <source>
        <dbReference type="Proteomes" id="UP000193380"/>
    </source>
</evidence>
<name>A0A060Z366_ONCMY</name>
<gene>
    <name evidence="2" type="ORF">GSONMT00039173001</name>
</gene>
<dbReference type="AlphaFoldDB" id="A0A060Z366"/>
<dbReference type="GO" id="GO:0030154">
    <property type="term" value="P:cell differentiation"/>
    <property type="evidence" value="ECO:0007669"/>
    <property type="project" value="TreeGrafter"/>
</dbReference>
<evidence type="ECO:0000313" key="2">
    <source>
        <dbReference type="EMBL" id="CDQ98533.1"/>
    </source>
</evidence>
<dbReference type="GO" id="GO:0060397">
    <property type="term" value="P:growth hormone receptor signaling pathway via JAK-STAT"/>
    <property type="evidence" value="ECO:0007669"/>
    <property type="project" value="TreeGrafter"/>
</dbReference>
<dbReference type="GO" id="GO:0005131">
    <property type="term" value="F:growth hormone receptor binding"/>
    <property type="evidence" value="ECO:0007669"/>
    <property type="project" value="TreeGrafter"/>
</dbReference>
<reference evidence="2" key="1">
    <citation type="journal article" date="2014" name="Nat. Commun.">
        <title>The rainbow trout genome provides novel insights into evolution after whole-genome duplication in vertebrates.</title>
        <authorList>
            <person name="Berthelot C."/>
            <person name="Brunet F."/>
            <person name="Chalopin D."/>
            <person name="Juanchich A."/>
            <person name="Bernard M."/>
            <person name="Noel B."/>
            <person name="Bento P."/>
            <person name="Da Silva C."/>
            <person name="Labadie K."/>
            <person name="Alberti A."/>
            <person name="Aury J.M."/>
            <person name="Louis A."/>
            <person name="Dehais P."/>
            <person name="Bardou P."/>
            <person name="Montfort J."/>
            <person name="Klopp C."/>
            <person name="Cabau C."/>
            <person name="Gaspin C."/>
            <person name="Thorgaard G.H."/>
            <person name="Boussaha M."/>
            <person name="Quillet E."/>
            <person name="Guyomard R."/>
            <person name="Galiana D."/>
            <person name="Bobe J."/>
            <person name="Volff J.N."/>
            <person name="Genet C."/>
            <person name="Wincker P."/>
            <person name="Jaillon O."/>
            <person name="Roest Crollius H."/>
            <person name="Guiguen Y."/>
        </authorList>
    </citation>
    <scope>NUCLEOTIDE SEQUENCE [LARGE SCALE GENOMIC DNA]</scope>
</reference>
<dbReference type="InterPro" id="IPR041155">
    <property type="entry name" value="FERM_F1"/>
</dbReference>
<evidence type="ECO:0000259" key="1">
    <source>
        <dbReference type="Pfam" id="PF18379"/>
    </source>
</evidence>
<dbReference type="GO" id="GO:0004715">
    <property type="term" value="F:non-membrane spanning protein tyrosine kinase activity"/>
    <property type="evidence" value="ECO:0007669"/>
    <property type="project" value="TreeGrafter"/>
</dbReference>
<dbReference type="InterPro" id="IPR051286">
    <property type="entry name" value="JAK"/>
</dbReference>
<dbReference type="Pfam" id="PF18379">
    <property type="entry name" value="FERM_F1"/>
    <property type="match status" value="1"/>
</dbReference>
<dbReference type="STRING" id="8022.A0A060Z366"/>
<proteinExistence type="predicted"/>
<feature type="domain" description="FERM F1 lobe ubiquitin-like" evidence="1">
    <location>
        <begin position="73"/>
        <end position="150"/>
    </location>
</feature>
<dbReference type="PANTHER" id="PTHR45807:SF6">
    <property type="entry name" value="NON-RECEPTOR TYROSINE-PROTEIN KINASE TYK2"/>
    <property type="match status" value="1"/>
</dbReference>
<reference evidence="2" key="2">
    <citation type="submission" date="2014-03" db="EMBL/GenBank/DDBJ databases">
        <authorList>
            <person name="Genoscope - CEA"/>
        </authorList>
    </citation>
    <scope>NUCLEOTIDE SEQUENCE</scope>
</reference>
<dbReference type="PANTHER" id="PTHR45807">
    <property type="entry name" value="TYROSINE-PROTEIN KINASE HOPSCOTCH"/>
    <property type="match status" value="1"/>
</dbReference>
<dbReference type="GO" id="GO:0035556">
    <property type="term" value="P:intracellular signal transduction"/>
    <property type="evidence" value="ECO:0007669"/>
    <property type="project" value="TreeGrafter"/>
</dbReference>
<organism evidence="2 3">
    <name type="scientific">Oncorhynchus mykiss</name>
    <name type="common">Rainbow trout</name>
    <name type="synonym">Salmo gairdneri</name>
    <dbReference type="NCBI Taxonomy" id="8022"/>
    <lineage>
        <taxon>Eukaryota</taxon>
        <taxon>Metazoa</taxon>
        <taxon>Chordata</taxon>
        <taxon>Craniata</taxon>
        <taxon>Vertebrata</taxon>
        <taxon>Euteleostomi</taxon>
        <taxon>Actinopterygii</taxon>
        <taxon>Neopterygii</taxon>
        <taxon>Teleostei</taxon>
        <taxon>Protacanthopterygii</taxon>
        <taxon>Salmoniformes</taxon>
        <taxon>Salmonidae</taxon>
        <taxon>Salmoninae</taxon>
        <taxon>Oncorhynchus</taxon>
    </lineage>
</organism>
<dbReference type="EMBL" id="FR938048">
    <property type="protein sequence ID" value="CDQ98533.1"/>
    <property type="molecule type" value="Genomic_DNA"/>
</dbReference>
<sequence>MRFTGMRETRIRKSYEEWTSFQPALGFLTIRFRDATKWCCDPAWSMMSRRGRSKSTRTGSSTGQCEPPQGPGVHVYLFWTKAGERYLTHTEGKVTAEELSISAAQTVGITPLCHVLFSLYDPESHCWYSPNHFFNSEEQTRLTLHYRMRLVCVCVFKKKGPSVPFSLTSFPSHSLQFPLSPVSLAVQSTVVIPNILCRVRTQRSISIVLNGHPV</sequence>
<dbReference type="PaxDb" id="8022-A0A060Z366"/>
<dbReference type="GO" id="GO:0005829">
    <property type="term" value="C:cytosol"/>
    <property type="evidence" value="ECO:0007669"/>
    <property type="project" value="TreeGrafter"/>
</dbReference>
<dbReference type="GO" id="GO:0019221">
    <property type="term" value="P:cytokine-mediated signaling pathway"/>
    <property type="evidence" value="ECO:0007669"/>
    <property type="project" value="TreeGrafter"/>
</dbReference>
<accession>A0A060Z366</accession>
<dbReference type="Proteomes" id="UP000193380">
    <property type="component" value="Unassembled WGS sequence"/>
</dbReference>
<protein>
    <recommendedName>
        <fullName evidence="1">FERM F1 lobe ubiquitin-like domain-containing protein</fullName>
    </recommendedName>
</protein>